<protein>
    <submittedName>
        <fullName evidence="2">Uncharacterized protein</fullName>
    </submittedName>
</protein>
<sequence>MDLYALLAEWYPDGNYTEQDLWEAIAEINNVDVNEIMDRDLVEFI</sequence>
<gene>
    <name evidence="1" type="ORF">UFOVP1119_57</name>
    <name evidence="2" type="ORF">UFOVP1238_31</name>
</gene>
<dbReference type="EMBL" id="LR797198">
    <property type="protein sequence ID" value="CAB4193178.1"/>
    <property type="molecule type" value="Genomic_DNA"/>
</dbReference>
<name>A0A6J5RHK0_9CAUD</name>
<evidence type="ECO:0000313" key="1">
    <source>
        <dbReference type="EMBL" id="CAB4185469.1"/>
    </source>
</evidence>
<reference evidence="2" key="1">
    <citation type="submission" date="2020-05" db="EMBL/GenBank/DDBJ databases">
        <authorList>
            <person name="Chiriac C."/>
            <person name="Salcher M."/>
            <person name="Ghai R."/>
            <person name="Kavagutti S V."/>
        </authorList>
    </citation>
    <scope>NUCLEOTIDE SEQUENCE</scope>
</reference>
<evidence type="ECO:0000313" key="2">
    <source>
        <dbReference type="EMBL" id="CAB4193178.1"/>
    </source>
</evidence>
<dbReference type="EMBL" id="LR797076">
    <property type="protein sequence ID" value="CAB4185469.1"/>
    <property type="molecule type" value="Genomic_DNA"/>
</dbReference>
<proteinExistence type="predicted"/>
<accession>A0A6J5RHK0</accession>
<organism evidence="2">
    <name type="scientific">uncultured Caudovirales phage</name>
    <dbReference type="NCBI Taxonomy" id="2100421"/>
    <lineage>
        <taxon>Viruses</taxon>
        <taxon>Duplodnaviria</taxon>
        <taxon>Heunggongvirae</taxon>
        <taxon>Uroviricota</taxon>
        <taxon>Caudoviricetes</taxon>
        <taxon>Peduoviridae</taxon>
        <taxon>Maltschvirus</taxon>
        <taxon>Maltschvirus maltsch</taxon>
    </lineage>
</organism>